<evidence type="ECO:0000256" key="8">
    <source>
        <dbReference type="ARBA" id="ARBA00042242"/>
    </source>
</evidence>
<dbReference type="OrthoDB" id="9807240at2"/>
<evidence type="ECO:0000256" key="9">
    <source>
        <dbReference type="ARBA" id="ARBA00042864"/>
    </source>
</evidence>
<evidence type="ECO:0000313" key="14">
    <source>
        <dbReference type="Proteomes" id="UP000324376"/>
    </source>
</evidence>
<evidence type="ECO:0000256" key="7">
    <source>
        <dbReference type="ARBA" id="ARBA00038345"/>
    </source>
</evidence>
<comment type="pathway">
    <text evidence="1 10">Purine metabolism; IMP biosynthesis via de novo pathway; N(1)-(5-phospho-D-ribosyl)glycinamide from 5-phospho-alpha-D-ribose 1-diphosphate: step 2/2.</text>
</comment>
<evidence type="ECO:0000259" key="12">
    <source>
        <dbReference type="PROSITE" id="PS50975"/>
    </source>
</evidence>
<dbReference type="HAMAP" id="MF_00138">
    <property type="entry name" value="GARS"/>
    <property type="match status" value="1"/>
</dbReference>
<dbReference type="Pfam" id="PF02844">
    <property type="entry name" value="GARS_N"/>
    <property type="match status" value="1"/>
</dbReference>
<evidence type="ECO:0000256" key="11">
    <source>
        <dbReference type="PROSITE-ProRule" id="PRU00409"/>
    </source>
</evidence>
<evidence type="ECO:0000256" key="1">
    <source>
        <dbReference type="ARBA" id="ARBA00005174"/>
    </source>
</evidence>
<gene>
    <name evidence="10" type="primary">purD</name>
    <name evidence="13" type="ORF">BD809_102546</name>
</gene>
<evidence type="ECO:0000256" key="6">
    <source>
        <dbReference type="ARBA" id="ARBA00022840"/>
    </source>
</evidence>
<dbReference type="SMART" id="SM01209">
    <property type="entry name" value="GARS_A"/>
    <property type="match status" value="1"/>
</dbReference>
<feature type="domain" description="ATP-grasp" evidence="12">
    <location>
        <begin position="111"/>
        <end position="319"/>
    </location>
</feature>
<protein>
    <recommendedName>
        <fullName evidence="2 10">Phosphoribosylamine--glycine ligase</fullName>
        <ecNumber evidence="2 10">6.3.4.13</ecNumber>
    </recommendedName>
    <alternativeName>
        <fullName evidence="10">GARS</fullName>
    </alternativeName>
    <alternativeName>
        <fullName evidence="8 10">Glycinamide ribonucleotide synthetase</fullName>
    </alternativeName>
    <alternativeName>
        <fullName evidence="9 10">Phosphoribosylglycinamide synthetase</fullName>
    </alternativeName>
</protein>
<accession>A0A5S5CCF2</accession>
<dbReference type="SUPFAM" id="SSF56059">
    <property type="entry name" value="Glutathione synthetase ATP-binding domain-like"/>
    <property type="match status" value="1"/>
</dbReference>
<evidence type="ECO:0000256" key="3">
    <source>
        <dbReference type="ARBA" id="ARBA00022598"/>
    </source>
</evidence>
<dbReference type="InterPro" id="IPR011761">
    <property type="entry name" value="ATP-grasp"/>
</dbReference>
<dbReference type="GO" id="GO:0005524">
    <property type="term" value="F:ATP binding"/>
    <property type="evidence" value="ECO:0007669"/>
    <property type="project" value="UniProtKB-UniRule"/>
</dbReference>
<dbReference type="Proteomes" id="UP000324376">
    <property type="component" value="Unassembled WGS sequence"/>
</dbReference>
<dbReference type="SMART" id="SM01210">
    <property type="entry name" value="GARS_C"/>
    <property type="match status" value="1"/>
</dbReference>
<dbReference type="Gene3D" id="3.90.600.10">
    <property type="entry name" value="Phosphoribosylglycinamide synthetase, C-terminal domain"/>
    <property type="match status" value="1"/>
</dbReference>
<evidence type="ECO:0000313" key="13">
    <source>
        <dbReference type="EMBL" id="TYP76328.1"/>
    </source>
</evidence>
<dbReference type="InterPro" id="IPR020560">
    <property type="entry name" value="PRibGlycinamide_synth_C-dom"/>
</dbReference>
<comment type="similarity">
    <text evidence="7 10">Belongs to the GARS family.</text>
</comment>
<dbReference type="GO" id="GO:0004637">
    <property type="term" value="F:phosphoribosylamine-glycine ligase activity"/>
    <property type="evidence" value="ECO:0007669"/>
    <property type="project" value="UniProtKB-UniRule"/>
</dbReference>
<dbReference type="InterPro" id="IPR013815">
    <property type="entry name" value="ATP_grasp_subdomain_1"/>
</dbReference>
<dbReference type="GO" id="GO:0046872">
    <property type="term" value="F:metal ion binding"/>
    <property type="evidence" value="ECO:0007669"/>
    <property type="project" value="InterPro"/>
</dbReference>
<dbReference type="Pfam" id="PF02843">
    <property type="entry name" value="GARS_C"/>
    <property type="match status" value="1"/>
</dbReference>
<evidence type="ECO:0000256" key="10">
    <source>
        <dbReference type="HAMAP-Rule" id="MF_00138"/>
    </source>
</evidence>
<evidence type="ECO:0000256" key="2">
    <source>
        <dbReference type="ARBA" id="ARBA00013255"/>
    </source>
</evidence>
<comment type="catalytic activity">
    <reaction evidence="10">
        <text>5-phospho-beta-D-ribosylamine + glycine + ATP = N(1)-(5-phospho-beta-D-ribosyl)glycinamide + ADP + phosphate + H(+)</text>
        <dbReference type="Rhea" id="RHEA:17453"/>
        <dbReference type="ChEBI" id="CHEBI:15378"/>
        <dbReference type="ChEBI" id="CHEBI:30616"/>
        <dbReference type="ChEBI" id="CHEBI:43474"/>
        <dbReference type="ChEBI" id="CHEBI:57305"/>
        <dbReference type="ChEBI" id="CHEBI:58681"/>
        <dbReference type="ChEBI" id="CHEBI:143788"/>
        <dbReference type="ChEBI" id="CHEBI:456216"/>
        <dbReference type="EC" id="6.3.4.13"/>
    </reaction>
</comment>
<dbReference type="InterPro" id="IPR020562">
    <property type="entry name" value="PRibGlycinamide_synth_N"/>
</dbReference>
<dbReference type="RefSeq" id="WP_148781912.1">
    <property type="nucleotide sequence ID" value="NZ_VNHU01000002.1"/>
</dbReference>
<evidence type="ECO:0000256" key="5">
    <source>
        <dbReference type="ARBA" id="ARBA00022755"/>
    </source>
</evidence>
<reference evidence="13 14" key="1">
    <citation type="submission" date="2019-07" db="EMBL/GenBank/DDBJ databases">
        <title>Genomic Encyclopedia of Archaeal and Bacterial Type Strains, Phase II (KMG-II): from individual species to whole genera.</title>
        <authorList>
            <person name="Goeker M."/>
        </authorList>
    </citation>
    <scope>NUCLEOTIDE SEQUENCE [LARGE SCALE GENOMIC DNA]</scope>
    <source>
        <strain evidence="13 14">DSM 17527</strain>
    </source>
</reference>
<dbReference type="FunFam" id="3.90.600.10:FF:000001">
    <property type="entry name" value="Trifunctional purine biosynthetic protein adenosine-3"/>
    <property type="match status" value="1"/>
</dbReference>
<dbReference type="PANTHER" id="PTHR43472:SF1">
    <property type="entry name" value="PHOSPHORIBOSYLAMINE--GLYCINE LIGASE, CHLOROPLASTIC"/>
    <property type="match status" value="1"/>
</dbReference>
<dbReference type="EC" id="6.3.4.13" evidence="2 10"/>
<dbReference type="Gene3D" id="3.30.470.20">
    <property type="entry name" value="ATP-grasp fold, B domain"/>
    <property type="match status" value="1"/>
</dbReference>
<organism evidence="13 14">
    <name type="scientific">Aquimarina intermedia</name>
    <dbReference type="NCBI Taxonomy" id="350814"/>
    <lineage>
        <taxon>Bacteria</taxon>
        <taxon>Pseudomonadati</taxon>
        <taxon>Bacteroidota</taxon>
        <taxon>Flavobacteriia</taxon>
        <taxon>Flavobacteriales</taxon>
        <taxon>Flavobacteriaceae</taxon>
        <taxon>Aquimarina</taxon>
    </lineage>
</organism>
<keyword evidence="4 11" id="KW-0547">Nucleotide-binding</keyword>
<dbReference type="AlphaFoldDB" id="A0A5S5CCF2"/>
<keyword evidence="5 10" id="KW-0658">Purine biosynthesis</keyword>
<dbReference type="GO" id="GO:0009113">
    <property type="term" value="P:purine nucleobase biosynthetic process"/>
    <property type="evidence" value="ECO:0007669"/>
    <property type="project" value="InterPro"/>
</dbReference>
<keyword evidence="3 10" id="KW-0436">Ligase</keyword>
<comment type="caution">
    <text evidence="13">The sequence shown here is derived from an EMBL/GenBank/DDBJ whole genome shotgun (WGS) entry which is preliminary data.</text>
</comment>
<dbReference type="Gene3D" id="3.40.50.20">
    <property type="match status" value="1"/>
</dbReference>
<dbReference type="InterPro" id="IPR011054">
    <property type="entry name" value="Rudment_hybrid_motif"/>
</dbReference>
<proteinExistence type="inferred from homology"/>
<dbReference type="SUPFAM" id="SSF51246">
    <property type="entry name" value="Rudiment single hybrid motif"/>
    <property type="match status" value="1"/>
</dbReference>
<dbReference type="NCBIfam" id="TIGR00877">
    <property type="entry name" value="purD"/>
    <property type="match status" value="1"/>
</dbReference>
<dbReference type="InterPro" id="IPR016185">
    <property type="entry name" value="PreATP-grasp_dom_sf"/>
</dbReference>
<dbReference type="SUPFAM" id="SSF52440">
    <property type="entry name" value="PreATP-grasp domain"/>
    <property type="match status" value="1"/>
</dbReference>
<dbReference type="PROSITE" id="PS50975">
    <property type="entry name" value="ATP_GRASP"/>
    <property type="match status" value="1"/>
</dbReference>
<keyword evidence="6 11" id="KW-0067">ATP-binding</keyword>
<evidence type="ECO:0000256" key="4">
    <source>
        <dbReference type="ARBA" id="ARBA00022741"/>
    </source>
</evidence>
<dbReference type="InterPro" id="IPR000115">
    <property type="entry name" value="PRibGlycinamide_synth"/>
</dbReference>
<dbReference type="Pfam" id="PF01071">
    <property type="entry name" value="GARS_A"/>
    <property type="match status" value="1"/>
</dbReference>
<dbReference type="Gene3D" id="3.30.1490.20">
    <property type="entry name" value="ATP-grasp fold, A domain"/>
    <property type="match status" value="1"/>
</dbReference>
<dbReference type="UniPathway" id="UPA00074">
    <property type="reaction ID" value="UER00125"/>
</dbReference>
<dbReference type="PANTHER" id="PTHR43472">
    <property type="entry name" value="PHOSPHORIBOSYLAMINE--GLYCINE LIGASE"/>
    <property type="match status" value="1"/>
</dbReference>
<dbReference type="EMBL" id="VNHU01000002">
    <property type="protein sequence ID" value="TYP76328.1"/>
    <property type="molecule type" value="Genomic_DNA"/>
</dbReference>
<dbReference type="InterPro" id="IPR037123">
    <property type="entry name" value="PRibGlycinamide_synth_C_sf"/>
</dbReference>
<dbReference type="GO" id="GO:0006189">
    <property type="term" value="P:'de novo' IMP biosynthetic process"/>
    <property type="evidence" value="ECO:0007669"/>
    <property type="project" value="UniProtKB-UniRule"/>
</dbReference>
<name>A0A5S5CCF2_9FLAO</name>
<sequence>MNILILGSGGREHTFAYKIAQSELCDKLYVAPGNAGTHKIATNVALSVTDFEAIKELVITEEISMVVVGPEDPLVLGIKDYFAADDLLRSIKVIGPSKEGARLEGSKEYAKEFLMRYNIPTAAYQSFTDATVDQGKEFLKTLKPPYVLKADGLAAGKGVLILESLAEALRELENMLTNKKFGAASEKVVIEEFLDGIELSVFVLTDGKNHITLPTAKDYKRIGEGDTGLNTGGMGAISPVPFADEAFMAKIEKNIIQPTVYGLAKENIDYKGFIFIGLIKVGDEPKVIEYNVRMGDPETEVVLPRIKSDLVQLLDSLEDQTLHKFTLDLDQRSATTIMTVSGGYPEAYQKDKKITGIDEVSDAIVFHAGTKLTGNDVVTNGGRVLAVTALDTDYKKALKKSYNEVAKVNFDGIYYRKDLGFDLD</sequence>
<dbReference type="InterPro" id="IPR020561">
    <property type="entry name" value="PRibGlycinamid_synth_ATP-grasp"/>
</dbReference>
<keyword evidence="14" id="KW-1185">Reference proteome</keyword>